<sequence>MSVTPTCPVRYDPLDEATLADPYPVLAPLRSALARAEELSDDVSAALEATA</sequence>
<accession>A0AB39SMA5</accession>
<gene>
    <name evidence="1" type="ORF">AB5J50_50630</name>
</gene>
<name>A0AB39SMA5_9ACTN</name>
<proteinExistence type="predicted"/>
<dbReference type="RefSeq" id="WP_369265230.1">
    <property type="nucleotide sequence ID" value="NZ_CP163440.1"/>
</dbReference>
<dbReference type="AlphaFoldDB" id="A0AB39SMA5"/>
<dbReference type="EMBL" id="CP163440">
    <property type="protein sequence ID" value="XDQ68416.1"/>
    <property type="molecule type" value="Genomic_DNA"/>
</dbReference>
<evidence type="ECO:0000313" key="1">
    <source>
        <dbReference type="EMBL" id="XDQ68416.1"/>
    </source>
</evidence>
<protein>
    <submittedName>
        <fullName evidence="1">Uncharacterized protein</fullName>
    </submittedName>
</protein>
<reference evidence="1" key="1">
    <citation type="submission" date="2024-07" db="EMBL/GenBank/DDBJ databases">
        <authorList>
            <person name="Yu S.T."/>
        </authorList>
    </citation>
    <scope>NUCLEOTIDE SEQUENCE</scope>
    <source>
        <strain evidence="1">R35</strain>
    </source>
</reference>
<organism evidence="1">
    <name type="scientific">Streptomyces sp. R35</name>
    <dbReference type="NCBI Taxonomy" id="3238630"/>
    <lineage>
        <taxon>Bacteria</taxon>
        <taxon>Bacillati</taxon>
        <taxon>Actinomycetota</taxon>
        <taxon>Actinomycetes</taxon>
        <taxon>Kitasatosporales</taxon>
        <taxon>Streptomycetaceae</taxon>
        <taxon>Streptomyces</taxon>
    </lineage>
</organism>